<feature type="compositionally biased region" description="Polar residues" evidence="6">
    <location>
        <begin position="345"/>
        <end position="358"/>
    </location>
</feature>
<comment type="subcellular location">
    <subcellularLocation>
        <location evidence="1">Membrane</location>
        <topology evidence="1">Single-pass membrane protein</topology>
    </subcellularLocation>
</comment>
<evidence type="ECO:0000256" key="4">
    <source>
        <dbReference type="ARBA" id="ARBA00022989"/>
    </source>
</evidence>
<feature type="compositionally biased region" description="Acidic residues" evidence="6">
    <location>
        <begin position="638"/>
        <end position="675"/>
    </location>
</feature>
<dbReference type="InterPro" id="IPR004182">
    <property type="entry name" value="GRAM"/>
</dbReference>
<feature type="compositionally biased region" description="Low complexity" evidence="6">
    <location>
        <begin position="25"/>
        <end position="59"/>
    </location>
</feature>
<dbReference type="CDD" id="cd13220">
    <property type="entry name" value="PH-GRAM_GRAMDC"/>
    <property type="match status" value="1"/>
</dbReference>
<dbReference type="PANTHER" id="PTHR23319:SF4">
    <property type="entry name" value="GRAM DOMAIN CONTAINING 1B, ISOFORM E"/>
    <property type="match status" value="1"/>
</dbReference>
<dbReference type="GO" id="GO:0032541">
    <property type="term" value="C:cortical endoplasmic reticulum"/>
    <property type="evidence" value="ECO:0007669"/>
    <property type="project" value="TreeGrafter"/>
</dbReference>
<feature type="compositionally biased region" description="Low complexity" evidence="6">
    <location>
        <begin position="315"/>
        <end position="328"/>
    </location>
</feature>
<dbReference type="SMART" id="SM00568">
    <property type="entry name" value="GRAM"/>
    <property type="match status" value="1"/>
</dbReference>
<evidence type="ECO:0000256" key="2">
    <source>
        <dbReference type="ARBA" id="ARBA00006582"/>
    </source>
</evidence>
<dbReference type="InterPro" id="IPR031968">
    <property type="entry name" value="VASt"/>
</dbReference>
<dbReference type="Pfam" id="PF16016">
    <property type="entry name" value="VASt"/>
    <property type="match status" value="1"/>
</dbReference>
<dbReference type="GO" id="GO:0120015">
    <property type="term" value="F:sterol transfer activity"/>
    <property type="evidence" value="ECO:0007669"/>
    <property type="project" value="TreeGrafter"/>
</dbReference>
<evidence type="ECO:0000313" key="9">
    <source>
        <dbReference type="EMBL" id="PWW74547.1"/>
    </source>
</evidence>
<dbReference type="PANTHER" id="PTHR23319">
    <property type="entry name" value="GRAM DOMAIN CONTAINING 1B, ISOFORM E"/>
    <property type="match status" value="1"/>
</dbReference>
<dbReference type="GO" id="GO:0005886">
    <property type="term" value="C:plasma membrane"/>
    <property type="evidence" value="ECO:0007669"/>
    <property type="project" value="TreeGrafter"/>
</dbReference>
<dbReference type="Pfam" id="PF02893">
    <property type="entry name" value="GRAM"/>
    <property type="match status" value="1"/>
</dbReference>
<feature type="compositionally biased region" description="Polar residues" evidence="6">
    <location>
        <begin position="110"/>
        <end position="120"/>
    </location>
</feature>
<feature type="compositionally biased region" description="Basic residues" evidence="6">
    <location>
        <begin position="898"/>
        <end position="907"/>
    </location>
</feature>
<dbReference type="InterPro" id="IPR011993">
    <property type="entry name" value="PH-like_dom_sf"/>
</dbReference>
<reference evidence="9 10" key="1">
    <citation type="submission" date="2018-03" db="EMBL/GenBank/DDBJ databases">
        <title>Genomes of Pezizomycetes fungi and the evolution of truffles.</title>
        <authorList>
            <person name="Murat C."/>
            <person name="Payen T."/>
            <person name="Noel B."/>
            <person name="Kuo A."/>
            <person name="Martin F.M."/>
        </authorList>
    </citation>
    <scope>NUCLEOTIDE SEQUENCE [LARGE SCALE GENOMIC DNA]</scope>
    <source>
        <strain evidence="9">091103-1</strain>
    </source>
</reference>
<feature type="compositionally biased region" description="Polar residues" evidence="6">
    <location>
        <begin position="329"/>
        <end position="338"/>
    </location>
</feature>
<feature type="domain" description="VASt" evidence="8">
    <location>
        <begin position="737"/>
        <end position="892"/>
    </location>
</feature>
<name>A0A317SLM2_9PEZI</name>
<feature type="region of interest" description="Disordered" evidence="6">
    <location>
        <begin position="414"/>
        <end position="507"/>
    </location>
</feature>
<comment type="caution">
    <text evidence="9">The sequence shown here is derived from an EMBL/GenBank/DDBJ whole genome shotgun (WGS) entry which is preliminary data.</text>
</comment>
<dbReference type="OrthoDB" id="2162691at2759"/>
<evidence type="ECO:0000256" key="6">
    <source>
        <dbReference type="SAM" id="MobiDB-lite"/>
    </source>
</evidence>
<sequence>MAAAAAAAVRPTHPITDASGYLTLSSPPSNGQSSPSGSRRPSHAATFSSYSDTTATAAAGNAKPEIGSGKKGSGGILGVPFLRRSTSPQPPEKRANTSSNSGGGDRNQRSTRLSVGTSDGSDIDATILPKVASSERGAPSILTETYAQPIATSESSVNADGAIKTTVTPPTPTDSQQHFPLKGPVGAVQAGDSGMKRRSRTNSLSNIPSKLSQSMTVPLTPTVGGGATPDTSQPGQGNSTGGGFFQSMFSVAQNAATTLGNAVANANAANTAGGIRSRSGTGASESEREILQQGGSSGVEGERSEPQKRPAVETLGQGELSLGSLGILPNSQKSSASPSEGRPSRSASVKSHGANSETGDSRVVAGSGGTVLQTGASAALVHRAGFIDGNLNDEALQSLDSAVSSRGGFETAVESAFNGPVGPGGSNGLESLRKTPVAEDSAYTGRDGDHTPERSVLGPLDDRDDGWSGDVDRRRSGSVRSGGRRKRGSSAASGANPQPVPRPTGFAVAPKRRNREFHEMFRSVPEDDYLIEDYGCALQKEILLQGRLYVSEGHICFYSNIFGWVNTLIISFDEIVSVEKKNTAMLFPNAIVIQTLHARNVFASFISRDSTYDLIVGIWKIGHPQLVAGATGVRLEDGGDAEEGDPVDGVSEYEEEDGDDDEYEDASNDDLEESYTDAGDVTLPDDKGKSGSGPSKSVSRKASQAVLGASGGDGSGAVVDYPGPQTHSPTSCNDDHYDRPLCDDIIPAPLGKVYSLVFGPASLPFMSRFLADEEKTRSFSYIKPLSGSIGPKQTKCNITETLDNCDLEDHIIVTATTQTPDVPSGNMFMVKTRYCLTWADDNQTRLVATCTVEWSGKSWLKGSPIEKGANDGQIAYNKNLRVALKREVEPKELLGKRSGNRVKKRKKDLNGKGEAIGRTAGGTLKGREAQAAGFESPTDQASWGVFAPLKAYLGPAADIISPLIGGAPGLVAICLVLTVFFWWQGRGAYSRHANTAVGDGLGVHHLHQHWDTLWRSEEDGLWEWLEDRVELNEVIAPPSHRANSFEKALRSGRDGMGAGLTQGMKRREVEDAIEVMEERLAILRRVVEERRYGDGTD</sequence>
<feature type="region of interest" description="Disordered" evidence="6">
    <location>
        <begin position="895"/>
        <end position="922"/>
    </location>
</feature>
<dbReference type="EMBL" id="PYWC01000059">
    <property type="protein sequence ID" value="PWW74547.1"/>
    <property type="molecule type" value="Genomic_DNA"/>
</dbReference>
<keyword evidence="3 7" id="KW-0812">Transmembrane</keyword>
<dbReference type="GO" id="GO:0032934">
    <property type="term" value="F:sterol binding"/>
    <property type="evidence" value="ECO:0007669"/>
    <property type="project" value="TreeGrafter"/>
</dbReference>
<evidence type="ECO:0000256" key="3">
    <source>
        <dbReference type="ARBA" id="ARBA00022692"/>
    </source>
</evidence>
<dbReference type="PROSITE" id="PS51778">
    <property type="entry name" value="VAST"/>
    <property type="match status" value="1"/>
</dbReference>
<dbReference type="GO" id="GO:0005739">
    <property type="term" value="C:mitochondrion"/>
    <property type="evidence" value="ECO:0007669"/>
    <property type="project" value="TreeGrafter"/>
</dbReference>
<keyword evidence="5 7" id="KW-0472">Membrane</keyword>
<dbReference type="AlphaFoldDB" id="A0A317SLM2"/>
<dbReference type="InterPro" id="IPR051482">
    <property type="entry name" value="Cholesterol_transport"/>
</dbReference>
<protein>
    <recommendedName>
        <fullName evidence="8">VASt domain-containing protein</fullName>
    </recommendedName>
</protein>
<feature type="region of interest" description="Disordered" evidence="6">
    <location>
        <begin position="1"/>
        <end position="123"/>
    </location>
</feature>
<dbReference type="GO" id="GO:0140268">
    <property type="term" value="C:endoplasmic reticulum-plasma membrane contact site"/>
    <property type="evidence" value="ECO:0007669"/>
    <property type="project" value="TreeGrafter"/>
</dbReference>
<comment type="similarity">
    <text evidence="2">Belongs to the YSP2 family.</text>
</comment>
<dbReference type="Gene3D" id="2.30.29.30">
    <property type="entry name" value="Pleckstrin-homology domain (PH domain)/Phosphotyrosine-binding domain (PTB)"/>
    <property type="match status" value="1"/>
</dbReference>
<evidence type="ECO:0000256" key="1">
    <source>
        <dbReference type="ARBA" id="ARBA00004167"/>
    </source>
</evidence>
<proteinExistence type="inferred from homology"/>
<evidence type="ECO:0000256" key="7">
    <source>
        <dbReference type="SAM" id="Phobius"/>
    </source>
</evidence>
<evidence type="ECO:0000256" key="5">
    <source>
        <dbReference type="ARBA" id="ARBA00023136"/>
    </source>
</evidence>
<feature type="compositionally biased region" description="Polar residues" evidence="6">
    <location>
        <begin position="201"/>
        <end position="219"/>
    </location>
</feature>
<feature type="transmembrane region" description="Helical" evidence="7">
    <location>
        <begin position="959"/>
        <end position="983"/>
    </location>
</feature>
<gene>
    <name evidence="9" type="ORF">C7212DRAFT_358878</name>
</gene>
<keyword evidence="4 7" id="KW-1133">Transmembrane helix</keyword>
<feature type="region of interest" description="Disordered" evidence="6">
    <location>
        <begin position="272"/>
        <end position="366"/>
    </location>
</feature>
<feature type="region of interest" description="Disordered" evidence="6">
    <location>
        <begin position="633"/>
        <end position="736"/>
    </location>
</feature>
<accession>A0A317SLM2</accession>
<feature type="compositionally biased region" description="Basic and acidic residues" evidence="6">
    <location>
        <begin position="300"/>
        <end position="311"/>
    </location>
</feature>
<organism evidence="9 10">
    <name type="scientific">Tuber magnatum</name>
    <name type="common">white Piedmont truffle</name>
    <dbReference type="NCBI Taxonomy" id="42249"/>
    <lineage>
        <taxon>Eukaryota</taxon>
        <taxon>Fungi</taxon>
        <taxon>Dikarya</taxon>
        <taxon>Ascomycota</taxon>
        <taxon>Pezizomycotina</taxon>
        <taxon>Pezizomycetes</taxon>
        <taxon>Pezizales</taxon>
        <taxon>Tuberaceae</taxon>
        <taxon>Tuber</taxon>
    </lineage>
</organism>
<dbReference type="Proteomes" id="UP000246991">
    <property type="component" value="Unassembled WGS sequence"/>
</dbReference>
<dbReference type="GO" id="GO:0005789">
    <property type="term" value="C:endoplasmic reticulum membrane"/>
    <property type="evidence" value="ECO:0007669"/>
    <property type="project" value="TreeGrafter"/>
</dbReference>
<feature type="region of interest" description="Disordered" evidence="6">
    <location>
        <begin position="161"/>
        <end position="244"/>
    </location>
</feature>
<evidence type="ECO:0000259" key="8">
    <source>
        <dbReference type="PROSITE" id="PS51778"/>
    </source>
</evidence>
<dbReference type="STRING" id="42249.A0A317SLM2"/>
<dbReference type="GO" id="GO:0032366">
    <property type="term" value="P:intracellular sterol transport"/>
    <property type="evidence" value="ECO:0007669"/>
    <property type="project" value="TreeGrafter"/>
</dbReference>
<keyword evidence="10" id="KW-1185">Reference proteome</keyword>
<feature type="compositionally biased region" description="Polar residues" evidence="6">
    <location>
        <begin position="165"/>
        <end position="178"/>
    </location>
</feature>
<evidence type="ECO:0000313" key="10">
    <source>
        <dbReference type="Proteomes" id="UP000246991"/>
    </source>
</evidence>